<dbReference type="Proteomes" id="UP000243499">
    <property type="component" value="Chromosome 4"/>
</dbReference>
<feature type="region of interest" description="Disordered" evidence="1">
    <location>
        <begin position="19"/>
        <end position="38"/>
    </location>
</feature>
<organism evidence="2">
    <name type="scientific">Panicum hallii</name>
    <dbReference type="NCBI Taxonomy" id="206008"/>
    <lineage>
        <taxon>Eukaryota</taxon>
        <taxon>Viridiplantae</taxon>
        <taxon>Streptophyta</taxon>
        <taxon>Embryophyta</taxon>
        <taxon>Tracheophyta</taxon>
        <taxon>Spermatophyta</taxon>
        <taxon>Magnoliopsida</taxon>
        <taxon>Liliopsida</taxon>
        <taxon>Poales</taxon>
        <taxon>Poaceae</taxon>
        <taxon>PACMAD clade</taxon>
        <taxon>Panicoideae</taxon>
        <taxon>Panicodae</taxon>
        <taxon>Paniceae</taxon>
        <taxon>Panicinae</taxon>
        <taxon>Panicum</taxon>
        <taxon>Panicum sect. Panicum</taxon>
    </lineage>
</organism>
<proteinExistence type="predicted"/>
<name>A0A2S3HH04_9POAL</name>
<accession>A0A2S3HH04</accession>
<evidence type="ECO:0000313" key="2">
    <source>
        <dbReference type="EMBL" id="PAN22713.1"/>
    </source>
</evidence>
<dbReference type="Gramene" id="PAN22713">
    <property type="protein sequence ID" value="PAN22713"/>
    <property type="gene ID" value="PAHAL_4G039800"/>
</dbReference>
<dbReference type="EMBL" id="CM008049">
    <property type="protein sequence ID" value="PAN22713.1"/>
    <property type="molecule type" value="Genomic_DNA"/>
</dbReference>
<dbReference type="AlphaFoldDB" id="A0A2S3HH04"/>
<gene>
    <name evidence="2" type="ORF">PAHAL_4G039800</name>
</gene>
<protein>
    <submittedName>
        <fullName evidence="2">Uncharacterized protein</fullName>
    </submittedName>
</protein>
<sequence length="88" mass="9623">MCNGQACCGRERAFRASLHDGARPAGRRDAQVEAARGEGAETVVATVRAKARALEAEAERERRPRGREAEAGIERAEKLMHLLLWGPN</sequence>
<reference evidence="2" key="1">
    <citation type="submission" date="2018-04" db="EMBL/GenBank/DDBJ databases">
        <title>WGS assembly of Panicum hallii.</title>
        <authorList>
            <person name="Lovell J."/>
            <person name="Jenkins J."/>
            <person name="Lowry D."/>
            <person name="Mamidi S."/>
            <person name="Sreedasyam A."/>
            <person name="Weng X."/>
            <person name="Barry K."/>
            <person name="Bonette J."/>
            <person name="Campitelli B."/>
            <person name="Daum C."/>
            <person name="Gordon S."/>
            <person name="Gould B."/>
            <person name="Lipzen A."/>
            <person name="Macqueen A."/>
            <person name="Palacio-Mejia J."/>
            <person name="Plott C."/>
            <person name="Shakirov E."/>
            <person name="Shu S."/>
            <person name="Yoshinaga Y."/>
            <person name="Zane M."/>
            <person name="Rokhsar D."/>
            <person name="Grimwood J."/>
            <person name="Schmutz J."/>
            <person name="Juenger T."/>
        </authorList>
    </citation>
    <scope>NUCLEOTIDE SEQUENCE [LARGE SCALE GENOMIC DNA]</scope>
    <source>
        <strain evidence="2">FIL2</strain>
    </source>
</reference>
<evidence type="ECO:0000256" key="1">
    <source>
        <dbReference type="SAM" id="MobiDB-lite"/>
    </source>
</evidence>